<proteinExistence type="predicted"/>
<dbReference type="EMBL" id="JARKIB010000033">
    <property type="protein sequence ID" value="KAJ7762183.1"/>
    <property type="molecule type" value="Genomic_DNA"/>
</dbReference>
<evidence type="ECO:0000313" key="2">
    <source>
        <dbReference type="Proteomes" id="UP001215598"/>
    </source>
</evidence>
<accession>A0AAD7JF62</accession>
<comment type="caution">
    <text evidence="1">The sequence shown here is derived from an EMBL/GenBank/DDBJ whole genome shotgun (WGS) entry which is preliminary data.</text>
</comment>
<dbReference type="AlphaFoldDB" id="A0AAD7JF62"/>
<sequence length="161" mass="17932">MINPTWTSTSIISAVFCSIHPHISRLLLSVSPFNCSNPTPGLWTSSVQVNLRWAAGGIVNKVTSKLKFTSKYTLRLRLEQLYSRAPLCPTNLRGANKVFGFPKDQYVYSVVPALSMPAKWGGSPGRRGVELQECLNTFQDLFREVIKVALVLCCIDRTVSR</sequence>
<organism evidence="1 2">
    <name type="scientific">Mycena metata</name>
    <dbReference type="NCBI Taxonomy" id="1033252"/>
    <lineage>
        <taxon>Eukaryota</taxon>
        <taxon>Fungi</taxon>
        <taxon>Dikarya</taxon>
        <taxon>Basidiomycota</taxon>
        <taxon>Agaricomycotina</taxon>
        <taxon>Agaricomycetes</taxon>
        <taxon>Agaricomycetidae</taxon>
        <taxon>Agaricales</taxon>
        <taxon>Marasmiineae</taxon>
        <taxon>Mycenaceae</taxon>
        <taxon>Mycena</taxon>
    </lineage>
</organism>
<dbReference type="Proteomes" id="UP001215598">
    <property type="component" value="Unassembled WGS sequence"/>
</dbReference>
<protein>
    <submittedName>
        <fullName evidence="1">Uncharacterized protein</fullName>
    </submittedName>
</protein>
<name>A0AAD7JF62_9AGAR</name>
<keyword evidence="2" id="KW-1185">Reference proteome</keyword>
<evidence type="ECO:0000313" key="1">
    <source>
        <dbReference type="EMBL" id="KAJ7762183.1"/>
    </source>
</evidence>
<gene>
    <name evidence="1" type="ORF">B0H16DRAFT_1688290</name>
</gene>
<reference evidence="1" key="1">
    <citation type="submission" date="2023-03" db="EMBL/GenBank/DDBJ databases">
        <title>Massive genome expansion in bonnet fungi (Mycena s.s.) driven by repeated elements and novel gene families across ecological guilds.</title>
        <authorList>
            <consortium name="Lawrence Berkeley National Laboratory"/>
            <person name="Harder C.B."/>
            <person name="Miyauchi S."/>
            <person name="Viragh M."/>
            <person name="Kuo A."/>
            <person name="Thoen E."/>
            <person name="Andreopoulos B."/>
            <person name="Lu D."/>
            <person name="Skrede I."/>
            <person name="Drula E."/>
            <person name="Henrissat B."/>
            <person name="Morin E."/>
            <person name="Kohler A."/>
            <person name="Barry K."/>
            <person name="LaButti K."/>
            <person name="Morin E."/>
            <person name="Salamov A."/>
            <person name="Lipzen A."/>
            <person name="Mereny Z."/>
            <person name="Hegedus B."/>
            <person name="Baldrian P."/>
            <person name="Stursova M."/>
            <person name="Weitz H."/>
            <person name="Taylor A."/>
            <person name="Grigoriev I.V."/>
            <person name="Nagy L.G."/>
            <person name="Martin F."/>
            <person name="Kauserud H."/>
        </authorList>
    </citation>
    <scope>NUCLEOTIDE SEQUENCE</scope>
    <source>
        <strain evidence="1">CBHHK182m</strain>
    </source>
</reference>